<evidence type="ECO:0000256" key="1">
    <source>
        <dbReference type="ARBA" id="ARBA00022679"/>
    </source>
</evidence>
<dbReference type="InterPro" id="IPR000891">
    <property type="entry name" value="PYR_CT"/>
</dbReference>
<dbReference type="PANTHER" id="PTHR42880:SF1">
    <property type="entry name" value="ISOPROPYLMALATE_HOMOCITRATE_CITRAMALATE SYNTHASE FAMILY PROTEIN"/>
    <property type="match status" value="1"/>
</dbReference>
<evidence type="ECO:0000313" key="4">
    <source>
        <dbReference type="Proteomes" id="UP000076738"/>
    </source>
</evidence>
<dbReference type="PANTHER" id="PTHR42880">
    <property type="entry name" value="HOMOCITRATE SYNTHASE"/>
    <property type="match status" value="1"/>
</dbReference>
<keyword evidence="1" id="KW-0808">Transferase</keyword>
<dbReference type="GO" id="GO:0044283">
    <property type="term" value="P:small molecule biosynthetic process"/>
    <property type="evidence" value="ECO:0007669"/>
    <property type="project" value="UniProtKB-ARBA"/>
</dbReference>
<feature type="domain" description="Pyruvate carboxyltransferase" evidence="2">
    <location>
        <begin position="49"/>
        <end position="304"/>
    </location>
</feature>
<reference evidence="3 4" key="1">
    <citation type="journal article" date="2016" name="Mol. Biol. Evol.">
        <title>Comparative Genomics of Early-Diverging Mushroom-Forming Fungi Provides Insights into the Origins of Lignocellulose Decay Capabilities.</title>
        <authorList>
            <person name="Nagy L.G."/>
            <person name="Riley R."/>
            <person name="Tritt A."/>
            <person name="Adam C."/>
            <person name="Daum C."/>
            <person name="Floudas D."/>
            <person name="Sun H."/>
            <person name="Yadav J.S."/>
            <person name="Pangilinan J."/>
            <person name="Larsson K.H."/>
            <person name="Matsuura K."/>
            <person name="Barry K."/>
            <person name="Labutti K."/>
            <person name="Kuo R."/>
            <person name="Ohm R.A."/>
            <person name="Bhattacharya S.S."/>
            <person name="Shirouzu T."/>
            <person name="Yoshinaga Y."/>
            <person name="Martin F.M."/>
            <person name="Grigoriev I.V."/>
            <person name="Hibbett D.S."/>
        </authorList>
    </citation>
    <scope>NUCLEOTIDE SEQUENCE [LARGE SCALE GENOMIC DNA]</scope>
    <source>
        <strain evidence="3 4">TUFC12733</strain>
    </source>
</reference>
<evidence type="ECO:0000259" key="2">
    <source>
        <dbReference type="PROSITE" id="PS50991"/>
    </source>
</evidence>
<keyword evidence="4" id="KW-1185">Reference proteome</keyword>
<protein>
    <submittedName>
        <fullName evidence="3">Aldolase</fullName>
    </submittedName>
</protein>
<dbReference type="Proteomes" id="UP000076738">
    <property type="component" value="Unassembled WGS sequence"/>
</dbReference>
<dbReference type="AlphaFoldDB" id="A0A167HFD0"/>
<accession>A0A167HFD0</accession>
<dbReference type="GO" id="GO:0016740">
    <property type="term" value="F:transferase activity"/>
    <property type="evidence" value="ECO:0007669"/>
    <property type="project" value="UniProtKB-KW"/>
</dbReference>
<gene>
    <name evidence="3" type="ORF">CALVIDRAFT_602170</name>
</gene>
<dbReference type="EMBL" id="KV417321">
    <property type="protein sequence ID" value="KZO91571.1"/>
    <property type="molecule type" value="Genomic_DNA"/>
</dbReference>
<dbReference type="SUPFAM" id="SSF51569">
    <property type="entry name" value="Aldolase"/>
    <property type="match status" value="1"/>
</dbReference>
<dbReference type="Pfam" id="PF00682">
    <property type="entry name" value="HMGL-like"/>
    <property type="match status" value="1"/>
</dbReference>
<proteinExistence type="predicted"/>
<dbReference type="STRING" id="1330018.A0A167HFD0"/>
<dbReference type="OrthoDB" id="2015253at2759"/>
<dbReference type="Gene3D" id="3.20.20.70">
    <property type="entry name" value="Aldolase class I"/>
    <property type="match status" value="1"/>
</dbReference>
<dbReference type="PROSITE" id="PS50991">
    <property type="entry name" value="PYR_CT"/>
    <property type="match status" value="1"/>
</dbReference>
<sequence length="361" mass="37923">MAHTAHLAYHQAMYAPPLVPSPSFSRPPAGPENTYAPRYGDFLRDAGQFVLVDSTLQGARLTPVAEGERFPGCFSTEEKIRIASLLAELGVEWIEHPSPAASGESERDLRALCALGLRAGVRAQVGDMEDARLVVACGVRGVNVILSTSGESSGQEELQARLVTAQDVVRYAKAQGVEVCLAAGDVRTPLVELLKVCRAAEEAGADRVSLSDSGGCANPLQVYELVRTVRAAVGCGVEVLLHNDTGCAVANACTALEAGATHVCVSVLGLGERVGITPLGGLLACLAAARPELVRERYRLRVLRELETVVAQAVGVEVPFCNPVTGGAAWRHTGAGHWAGLEGEGRGKGEVLREEDWGGAC</sequence>
<name>A0A167HFD0_CALVF</name>
<evidence type="ECO:0000313" key="3">
    <source>
        <dbReference type="EMBL" id="KZO91571.1"/>
    </source>
</evidence>
<dbReference type="InterPro" id="IPR013785">
    <property type="entry name" value="Aldolase_TIM"/>
</dbReference>
<organism evidence="3 4">
    <name type="scientific">Calocera viscosa (strain TUFC12733)</name>
    <dbReference type="NCBI Taxonomy" id="1330018"/>
    <lineage>
        <taxon>Eukaryota</taxon>
        <taxon>Fungi</taxon>
        <taxon>Dikarya</taxon>
        <taxon>Basidiomycota</taxon>
        <taxon>Agaricomycotina</taxon>
        <taxon>Dacrymycetes</taxon>
        <taxon>Dacrymycetales</taxon>
        <taxon>Dacrymycetaceae</taxon>
        <taxon>Calocera</taxon>
    </lineage>
</organism>